<dbReference type="PANTHER" id="PTHR23360">
    <property type="entry name" value="G-PROTEIN COUPLED RECEPTORS FAMILY 1 PROFILE DOMAIN-CONTAINING PROTEIN-RELATED"/>
    <property type="match status" value="1"/>
</dbReference>
<protein>
    <recommendedName>
        <fullName evidence="8">G-protein coupled receptors family 1 profile domain-containing protein</fullName>
    </recommendedName>
</protein>
<name>A0AA36MA05_CYLNA</name>
<evidence type="ECO:0000313" key="6">
    <source>
        <dbReference type="EMBL" id="CAJ0602960.1"/>
    </source>
</evidence>
<dbReference type="Gene3D" id="1.20.1070.10">
    <property type="entry name" value="Rhodopsin 7-helix transmembrane proteins"/>
    <property type="match status" value="1"/>
</dbReference>
<dbReference type="InterPro" id="IPR019424">
    <property type="entry name" value="7TM_GPCR_Srsx"/>
</dbReference>
<evidence type="ECO:0000256" key="1">
    <source>
        <dbReference type="ARBA" id="ARBA00004370"/>
    </source>
</evidence>
<proteinExistence type="predicted"/>
<keyword evidence="3 5" id="KW-1133">Transmembrane helix</keyword>
<organism evidence="6 7">
    <name type="scientific">Cylicocyclus nassatus</name>
    <name type="common">Nematode worm</name>
    <dbReference type="NCBI Taxonomy" id="53992"/>
    <lineage>
        <taxon>Eukaryota</taxon>
        <taxon>Metazoa</taxon>
        <taxon>Ecdysozoa</taxon>
        <taxon>Nematoda</taxon>
        <taxon>Chromadorea</taxon>
        <taxon>Rhabditida</taxon>
        <taxon>Rhabditina</taxon>
        <taxon>Rhabditomorpha</taxon>
        <taxon>Strongyloidea</taxon>
        <taxon>Strongylidae</taxon>
        <taxon>Cylicocyclus</taxon>
    </lineage>
</organism>
<feature type="transmembrane region" description="Helical" evidence="5">
    <location>
        <begin position="15"/>
        <end position="40"/>
    </location>
</feature>
<feature type="transmembrane region" description="Helical" evidence="5">
    <location>
        <begin position="60"/>
        <end position="84"/>
    </location>
</feature>
<evidence type="ECO:0000256" key="2">
    <source>
        <dbReference type="ARBA" id="ARBA00022692"/>
    </source>
</evidence>
<keyword evidence="4 5" id="KW-0472">Membrane</keyword>
<sequence length="169" mass="19803">MCNPPNALQETVKDIWYKIAFVLCGVTLFSYALAFVVLSYKHYHRKDRKHETARKSMRSLTVIFSTFLCTRFITILIANALNIVHVDPDYIELCQMYSAVTAMMSYSLNFYVIFWRSRDHREHLRQQQRKLLKHLFGTCFKFAAKSIFTSNQSVSTSVNNTTVISLRQR</sequence>
<dbReference type="EMBL" id="CATQJL010000305">
    <property type="protein sequence ID" value="CAJ0602960.1"/>
    <property type="molecule type" value="Genomic_DNA"/>
</dbReference>
<evidence type="ECO:0000256" key="3">
    <source>
        <dbReference type="ARBA" id="ARBA00022989"/>
    </source>
</evidence>
<dbReference type="GO" id="GO:0016020">
    <property type="term" value="C:membrane"/>
    <property type="evidence" value="ECO:0007669"/>
    <property type="project" value="UniProtKB-SubCell"/>
</dbReference>
<keyword evidence="2 5" id="KW-0812">Transmembrane</keyword>
<comment type="subcellular location">
    <subcellularLocation>
        <location evidence="1">Membrane</location>
    </subcellularLocation>
</comment>
<dbReference type="PANTHER" id="PTHR23360:SF37">
    <property type="entry name" value="G-PROTEIN COUPLED RECEPTORS FAMILY 1 PROFILE DOMAIN-CONTAINING PROTEIN"/>
    <property type="match status" value="1"/>
</dbReference>
<dbReference type="AlphaFoldDB" id="A0AA36MA05"/>
<feature type="transmembrane region" description="Helical" evidence="5">
    <location>
        <begin position="96"/>
        <end position="115"/>
    </location>
</feature>
<evidence type="ECO:0008006" key="8">
    <source>
        <dbReference type="Google" id="ProtNLM"/>
    </source>
</evidence>
<dbReference type="Pfam" id="PF10320">
    <property type="entry name" value="7TM_GPCR_Srsx"/>
    <property type="match status" value="1"/>
</dbReference>
<dbReference type="InterPro" id="IPR047130">
    <property type="entry name" value="7TM_GPCR_Srsx_nematod"/>
</dbReference>
<dbReference type="Proteomes" id="UP001176961">
    <property type="component" value="Unassembled WGS sequence"/>
</dbReference>
<accession>A0AA36MA05</accession>
<keyword evidence="7" id="KW-1185">Reference proteome</keyword>
<evidence type="ECO:0000313" key="7">
    <source>
        <dbReference type="Proteomes" id="UP001176961"/>
    </source>
</evidence>
<dbReference type="SUPFAM" id="SSF81321">
    <property type="entry name" value="Family A G protein-coupled receptor-like"/>
    <property type="match status" value="1"/>
</dbReference>
<dbReference type="InterPro" id="IPR000276">
    <property type="entry name" value="GPCR_Rhodpsn"/>
</dbReference>
<dbReference type="GO" id="GO:0004930">
    <property type="term" value="F:G protein-coupled receptor activity"/>
    <property type="evidence" value="ECO:0007669"/>
    <property type="project" value="InterPro"/>
</dbReference>
<evidence type="ECO:0000256" key="4">
    <source>
        <dbReference type="ARBA" id="ARBA00023136"/>
    </source>
</evidence>
<dbReference type="SMART" id="SM01381">
    <property type="entry name" value="7TM_GPCR_Srsx"/>
    <property type="match status" value="1"/>
</dbReference>
<evidence type="ECO:0000256" key="5">
    <source>
        <dbReference type="SAM" id="Phobius"/>
    </source>
</evidence>
<gene>
    <name evidence="6" type="ORF">CYNAS_LOCUS14943</name>
</gene>
<comment type="caution">
    <text evidence="6">The sequence shown here is derived from an EMBL/GenBank/DDBJ whole genome shotgun (WGS) entry which is preliminary data.</text>
</comment>
<reference evidence="6" key="1">
    <citation type="submission" date="2023-07" db="EMBL/GenBank/DDBJ databases">
        <authorList>
            <consortium name="CYATHOMIX"/>
        </authorList>
    </citation>
    <scope>NUCLEOTIDE SEQUENCE</scope>
    <source>
        <strain evidence="6">N/A</strain>
    </source>
</reference>